<dbReference type="InterPro" id="IPR045062">
    <property type="entry name" value="Cyt_c_biogenesis_CcsA/CcmC"/>
</dbReference>
<dbReference type="RefSeq" id="WP_005673729.1">
    <property type="nucleotide sequence ID" value="NZ_CP146288.1"/>
</dbReference>
<comment type="caution">
    <text evidence="11">The sequence shown here is derived from an EMBL/GenBank/DDBJ whole genome shotgun (WGS) entry which is preliminary data.</text>
</comment>
<organism evidence="11 12">
    <name type="scientific">Lautropia mirabilis ATCC 51599</name>
    <dbReference type="NCBI Taxonomy" id="887898"/>
    <lineage>
        <taxon>Bacteria</taxon>
        <taxon>Pseudomonadati</taxon>
        <taxon>Pseudomonadota</taxon>
        <taxon>Betaproteobacteria</taxon>
        <taxon>Burkholderiales</taxon>
        <taxon>Burkholderiaceae</taxon>
        <taxon>Lautropia</taxon>
    </lineage>
</organism>
<feature type="transmembrane region" description="Helical" evidence="9">
    <location>
        <begin position="90"/>
        <end position="107"/>
    </location>
</feature>
<feature type="domain" description="Cytochrome c assembly protein" evidence="10">
    <location>
        <begin position="6"/>
        <end position="182"/>
    </location>
</feature>
<dbReference type="HOGENOM" id="CLU_066538_2_0_4"/>
<name>E7RXN1_9BURK</name>
<dbReference type="NCBIfam" id="TIGR01191">
    <property type="entry name" value="ccmC"/>
    <property type="match status" value="1"/>
</dbReference>
<evidence type="ECO:0000256" key="6">
    <source>
        <dbReference type="ARBA" id="ARBA00022748"/>
    </source>
</evidence>
<dbReference type="EMBL" id="AEQP01000010">
    <property type="protein sequence ID" value="EFV94705.1"/>
    <property type="molecule type" value="Genomic_DNA"/>
</dbReference>
<evidence type="ECO:0000256" key="9">
    <source>
        <dbReference type="RuleBase" id="RU364092"/>
    </source>
</evidence>
<keyword evidence="9" id="KW-0813">Transport</keyword>
<proteinExistence type="inferred from homology"/>
<dbReference type="eggNOG" id="COG0755">
    <property type="taxonomic scope" value="Bacteria"/>
</dbReference>
<feature type="transmembrane region" description="Helical" evidence="9">
    <location>
        <begin position="127"/>
        <end position="147"/>
    </location>
</feature>
<dbReference type="GO" id="GO:0020037">
    <property type="term" value="F:heme binding"/>
    <property type="evidence" value="ECO:0007669"/>
    <property type="project" value="InterPro"/>
</dbReference>
<evidence type="ECO:0000256" key="1">
    <source>
        <dbReference type="ARBA" id="ARBA00002442"/>
    </source>
</evidence>
<sequence>MNLFAYAAPQRFYALAGRLIPWFAVSAALLCLVGLWLGFWEAPTDFQQGEVYRIIFIHVPAAWMAMFIYLVMAIYAILNLGFRTRMSAMMIAALAPTGALWAAIALWTGSLWGKPTWGTYWAWDARMTSTLILLFLYFGYLALTNAIEDRNRADRAGSILVLVGSINVPIIYFSVNLWNTLHQGSSVNPVSGSKMATVMLLAMLVMSLAAWCYSVAVVLHRARSIILVREAHTQWVHELQEHPEKS</sequence>
<keyword evidence="5 9" id="KW-0812">Transmembrane</keyword>
<evidence type="ECO:0000313" key="12">
    <source>
        <dbReference type="Proteomes" id="UP000011021"/>
    </source>
</evidence>
<dbReference type="GO" id="GO:0005886">
    <property type="term" value="C:plasma membrane"/>
    <property type="evidence" value="ECO:0007669"/>
    <property type="project" value="UniProtKB-SubCell"/>
</dbReference>
<reference evidence="11 12" key="1">
    <citation type="submission" date="2010-12" db="EMBL/GenBank/DDBJ databases">
        <authorList>
            <person name="Muzny D."/>
            <person name="Qin X."/>
            <person name="Deng J."/>
            <person name="Jiang H."/>
            <person name="Liu Y."/>
            <person name="Qu J."/>
            <person name="Song X.-Z."/>
            <person name="Zhang L."/>
            <person name="Thornton R."/>
            <person name="Coyle M."/>
            <person name="Francisco L."/>
            <person name="Jackson L."/>
            <person name="Javaid M."/>
            <person name="Korchina V."/>
            <person name="Kovar C."/>
            <person name="Mata R."/>
            <person name="Mathew T."/>
            <person name="Ngo R."/>
            <person name="Nguyen L."/>
            <person name="Nguyen N."/>
            <person name="Okwuonu G."/>
            <person name="Ongeri F."/>
            <person name="Pham C."/>
            <person name="Simmons D."/>
            <person name="Wilczek-Boney K."/>
            <person name="Hale W."/>
            <person name="Jakkamsetti A."/>
            <person name="Pham P."/>
            <person name="Ruth R."/>
            <person name="San Lucas F."/>
            <person name="Warren J."/>
            <person name="Zhang J."/>
            <person name="Zhao Z."/>
            <person name="Zhou C."/>
            <person name="Zhu D."/>
            <person name="Lee S."/>
            <person name="Bess C."/>
            <person name="Blankenburg K."/>
            <person name="Forbes L."/>
            <person name="Fu Q."/>
            <person name="Gubbala S."/>
            <person name="Hirani K."/>
            <person name="Jayaseelan J.C."/>
            <person name="Lara F."/>
            <person name="Munidasa M."/>
            <person name="Palculict T."/>
            <person name="Patil S."/>
            <person name="Pu L.-L."/>
            <person name="Saada N."/>
            <person name="Tang L."/>
            <person name="Weissenberger G."/>
            <person name="Zhu Y."/>
            <person name="Hemphill L."/>
            <person name="Shang Y."/>
            <person name="Youmans B."/>
            <person name="Ayvaz T."/>
            <person name="Ross M."/>
            <person name="Santibanez J."/>
            <person name="Aqrawi P."/>
            <person name="Gross S."/>
            <person name="Joshi V."/>
            <person name="Fowler G."/>
            <person name="Nazareth L."/>
            <person name="Reid J."/>
            <person name="Worley K."/>
            <person name="Petrosino J."/>
            <person name="Highlander S."/>
            <person name="Gibbs R."/>
        </authorList>
    </citation>
    <scope>NUCLEOTIDE SEQUENCE [LARGE SCALE GENOMIC DNA]</scope>
    <source>
        <strain evidence="11 12">ATCC 51599</strain>
    </source>
</reference>
<dbReference type="InterPro" id="IPR002541">
    <property type="entry name" value="Cyt_c_assembly"/>
</dbReference>
<feature type="transmembrane region" description="Helical" evidence="9">
    <location>
        <begin position="51"/>
        <end position="78"/>
    </location>
</feature>
<evidence type="ECO:0000256" key="3">
    <source>
        <dbReference type="ARBA" id="ARBA00005840"/>
    </source>
</evidence>
<keyword evidence="9" id="KW-0997">Cell inner membrane</keyword>
<keyword evidence="8 9" id="KW-0472">Membrane</keyword>
<dbReference type="STRING" id="887898.HMPREF0551_1452"/>
<dbReference type="GO" id="GO:0017004">
    <property type="term" value="P:cytochrome complex assembly"/>
    <property type="evidence" value="ECO:0007669"/>
    <property type="project" value="UniProtKB-KW"/>
</dbReference>
<gene>
    <name evidence="9 11" type="primary">ccmC</name>
    <name evidence="11" type="ORF">HMPREF0551_1452</name>
</gene>
<dbReference type="InterPro" id="IPR003557">
    <property type="entry name" value="Cyt_c_biogenesis_CcmC"/>
</dbReference>
<evidence type="ECO:0000256" key="7">
    <source>
        <dbReference type="ARBA" id="ARBA00022989"/>
    </source>
</evidence>
<dbReference type="PANTHER" id="PTHR30071">
    <property type="entry name" value="HEME EXPORTER PROTEIN C"/>
    <property type="match status" value="1"/>
</dbReference>
<comment type="function">
    <text evidence="1 9">Required for the export of heme to the periplasm for the biogenesis of c-type cytochromes.</text>
</comment>
<feature type="transmembrane region" description="Helical" evidence="9">
    <location>
        <begin position="159"/>
        <end position="178"/>
    </location>
</feature>
<keyword evidence="12" id="KW-1185">Reference proteome</keyword>
<dbReference type="PANTHER" id="PTHR30071:SF1">
    <property type="entry name" value="CYTOCHROME B_B6 PROTEIN-RELATED"/>
    <property type="match status" value="1"/>
</dbReference>
<keyword evidence="7 9" id="KW-1133">Transmembrane helix</keyword>
<accession>E7RXN1</accession>
<feature type="transmembrane region" description="Helical" evidence="9">
    <location>
        <begin position="198"/>
        <end position="219"/>
    </location>
</feature>
<evidence type="ECO:0000256" key="8">
    <source>
        <dbReference type="ARBA" id="ARBA00023136"/>
    </source>
</evidence>
<evidence type="ECO:0000256" key="4">
    <source>
        <dbReference type="ARBA" id="ARBA00016463"/>
    </source>
</evidence>
<comment type="similarity">
    <text evidence="3 9">Belongs to the CcmC/CycZ/HelC family.</text>
</comment>
<evidence type="ECO:0000259" key="10">
    <source>
        <dbReference type="Pfam" id="PF01578"/>
    </source>
</evidence>
<dbReference type="GO" id="GO:0015232">
    <property type="term" value="F:heme transmembrane transporter activity"/>
    <property type="evidence" value="ECO:0007669"/>
    <property type="project" value="InterPro"/>
</dbReference>
<evidence type="ECO:0000313" key="11">
    <source>
        <dbReference type="EMBL" id="EFV94705.1"/>
    </source>
</evidence>
<comment type="subcellular location">
    <subcellularLocation>
        <location evidence="9">Cell inner membrane</location>
    </subcellularLocation>
    <subcellularLocation>
        <location evidence="2">Membrane</location>
        <topology evidence="2">Multi-pass membrane protein</topology>
    </subcellularLocation>
</comment>
<keyword evidence="6 9" id="KW-0201">Cytochrome c-type biogenesis</keyword>
<protein>
    <recommendedName>
        <fullName evidence="4 9">Heme exporter protein C</fullName>
    </recommendedName>
    <alternativeName>
        <fullName evidence="9">Cytochrome c-type biogenesis protein</fullName>
    </alternativeName>
</protein>
<evidence type="ECO:0000256" key="2">
    <source>
        <dbReference type="ARBA" id="ARBA00004141"/>
    </source>
</evidence>
<keyword evidence="9" id="KW-1003">Cell membrane</keyword>
<dbReference type="AlphaFoldDB" id="E7RXN1"/>
<evidence type="ECO:0000256" key="5">
    <source>
        <dbReference type="ARBA" id="ARBA00022692"/>
    </source>
</evidence>
<feature type="transmembrane region" description="Helical" evidence="9">
    <location>
        <begin position="12"/>
        <end position="39"/>
    </location>
</feature>
<dbReference type="Proteomes" id="UP000011021">
    <property type="component" value="Unassembled WGS sequence"/>
</dbReference>
<dbReference type="PRINTS" id="PR01386">
    <property type="entry name" value="CCMCBIOGNSIS"/>
</dbReference>
<dbReference type="Pfam" id="PF01578">
    <property type="entry name" value="Cytochrom_C_asm"/>
    <property type="match status" value="1"/>
</dbReference>